<evidence type="ECO:0000313" key="5">
    <source>
        <dbReference type="Proteomes" id="UP000758603"/>
    </source>
</evidence>
<keyword evidence="2" id="KW-0472">Membrane</keyword>
<dbReference type="EMBL" id="JAGPXC010000005">
    <property type="protein sequence ID" value="KAH6653351.1"/>
    <property type="molecule type" value="Genomic_DNA"/>
</dbReference>
<keyword evidence="2" id="KW-1133">Transmembrane helix</keyword>
<feature type="transmembrane region" description="Helical" evidence="2">
    <location>
        <begin position="549"/>
        <end position="570"/>
    </location>
</feature>
<feature type="compositionally biased region" description="Low complexity" evidence="1">
    <location>
        <begin position="119"/>
        <end position="128"/>
    </location>
</feature>
<protein>
    <recommendedName>
        <fullName evidence="3">DUF6594 domain-containing protein</fullName>
    </recommendedName>
</protein>
<gene>
    <name evidence="4" type="ORF">BKA67DRAFT_659975</name>
</gene>
<feature type="domain" description="DUF6594" evidence="3">
    <location>
        <begin position="293"/>
        <end position="563"/>
    </location>
</feature>
<feature type="transmembrane region" description="Helical" evidence="2">
    <location>
        <begin position="497"/>
        <end position="517"/>
    </location>
</feature>
<dbReference type="AlphaFoldDB" id="A0A9P8UJJ7"/>
<accession>A0A9P8UJJ7</accession>
<dbReference type="PANTHER" id="PTHR34502:SF6">
    <property type="entry name" value="DUF6594 DOMAIN-CONTAINING PROTEIN"/>
    <property type="match status" value="1"/>
</dbReference>
<evidence type="ECO:0000313" key="4">
    <source>
        <dbReference type="EMBL" id="KAH6653351.1"/>
    </source>
</evidence>
<keyword evidence="2" id="KW-0812">Transmembrane</keyword>
<organism evidence="4 5">
    <name type="scientific">Truncatella angustata</name>
    <dbReference type="NCBI Taxonomy" id="152316"/>
    <lineage>
        <taxon>Eukaryota</taxon>
        <taxon>Fungi</taxon>
        <taxon>Dikarya</taxon>
        <taxon>Ascomycota</taxon>
        <taxon>Pezizomycotina</taxon>
        <taxon>Sordariomycetes</taxon>
        <taxon>Xylariomycetidae</taxon>
        <taxon>Amphisphaeriales</taxon>
        <taxon>Sporocadaceae</taxon>
        <taxon>Truncatella</taxon>
    </lineage>
</organism>
<dbReference type="InterPro" id="IPR046529">
    <property type="entry name" value="DUF6594"/>
</dbReference>
<evidence type="ECO:0000256" key="1">
    <source>
        <dbReference type="SAM" id="MobiDB-lite"/>
    </source>
</evidence>
<feature type="region of interest" description="Disordered" evidence="1">
    <location>
        <begin position="118"/>
        <end position="155"/>
    </location>
</feature>
<feature type="compositionally biased region" description="Basic and acidic residues" evidence="1">
    <location>
        <begin position="1"/>
        <end position="12"/>
    </location>
</feature>
<feature type="region of interest" description="Disordered" evidence="1">
    <location>
        <begin position="181"/>
        <end position="260"/>
    </location>
</feature>
<dbReference type="PANTHER" id="PTHR34502">
    <property type="entry name" value="DUF6594 DOMAIN-CONTAINING PROTEIN-RELATED"/>
    <property type="match status" value="1"/>
</dbReference>
<dbReference type="GeneID" id="70136434"/>
<dbReference type="OrthoDB" id="5416037at2759"/>
<reference evidence="4" key="1">
    <citation type="journal article" date="2021" name="Nat. Commun.">
        <title>Genetic determinants of endophytism in the Arabidopsis root mycobiome.</title>
        <authorList>
            <person name="Mesny F."/>
            <person name="Miyauchi S."/>
            <person name="Thiergart T."/>
            <person name="Pickel B."/>
            <person name="Atanasova L."/>
            <person name="Karlsson M."/>
            <person name="Huettel B."/>
            <person name="Barry K.W."/>
            <person name="Haridas S."/>
            <person name="Chen C."/>
            <person name="Bauer D."/>
            <person name="Andreopoulos W."/>
            <person name="Pangilinan J."/>
            <person name="LaButti K."/>
            <person name="Riley R."/>
            <person name="Lipzen A."/>
            <person name="Clum A."/>
            <person name="Drula E."/>
            <person name="Henrissat B."/>
            <person name="Kohler A."/>
            <person name="Grigoriev I.V."/>
            <person name="Martin F.M."/>
            <person name="Hacquard S."/>
        </authorList>
    </citation>
    <scope>NUCLEOTIDE SEQUENCE</scope>
    <source>
        <strain evidence="4">MPI-SDFR-AT-0073</strain>
    </source>
</reference>
<evidence type="ECO:0000259" key="3">
    <source>
        <dbReference type="Pfam" id="PF20237"/>
    </source>
</evidence>
<comment type="caution">
    <text evidence="4">The sequence shown here is derived from an EMBL/GenBank/DDBJ whole genome shotgun (WGS) entry which is preliminary data.</text>
</comment>
<name>A0A9P8UJJ7_9PEZI</name>
<dbReference type="RefSeq" id="XP_045957628.1">
    <property type="nucleotide sequence ID" value="XM_046107543.1"/>
</dbReference>
<dbReference type="Proteomes" id="UP000758603">
    <property type="component" value="Unassembled WGS sequence"/>
</dbReference>
<feature type="compositionally biased region" description="Low complexity" evidence="1">
    <location>
        <begin position="190"/>
        <end position="210"/>
    </location>
</feature>
<proteinExistence type="predicted"/>
<feature type="region of interest" description="Disordered" evidence="1">
    <location>
        <begin position="1"/>
        <end position="67"/>
    </location>
</feature>
<feature type="transmembrane region" description="Helical" evidence="2">
    <location>
        <begin position="524"/>
        <end position="543"/>
    </location>
</feature>
<feature type="compositionally biased region" description="Basic residues" evidence="1">
    <location>
        <begin position="135"/>
        <end position="146"/>
    </location>
</feature>
<evidence type="ECO:0000256" key="2">
    <source>
        <dbReference type="SAM" id="Phobius"/>
    </source>
</evidence>
<dbReference type="Pfam" id="PF20237">
    <property type="entry name" value="DUF6594"/>
    <property type="match status" value="1"/>
</dbReference>
<sequence>MPSYVRDSERTTDPAIYEADGGSQDNVYADTSGNTFPVQGPSPTPSELEIESRGRKKTHQRSITAVRVVDMIDPEGSDPQMDEAVKGACLDQLAEHQTEEQQSGLMTTKELSMLALVNESGSSSESSSTVIASPRGRRTSRARRDRKTQVSPTLRINAMNFLDSDSPVVTDESIRNSFQGSSAFPALHTSPSSKSTSSSYSGSLCSNGSSENTDHDTDWGTSPEQSPAKKGTGIRPIPLDGRHKSYGTPEMPRGSANLPHISPEALTSHPAGRAQVHHVKHLPRAERLPLTGYEQLASQLAGQASNRAGPCLRPMYRRFETLNHRLLLHLQDELCELEEQLHRLDTADTQTRRLQNCILPASRRAEALSGGELQWHKTDILGKIGFKLEQYNRVLSSLKSTESFTRPTMADVHEYRGYLATHSPIAEPETRFLDTSEDLICLGDQSESDGDDEDAAATPMPRKYSILFAPKTPADSAEADYLGTDFQEDNVIARPSIPINLAMVVAVVVPTLTFSVIPDYIGRMAVVLLVGTGVLGALVQSQAVGTHATTDFCICAGAYGAIMSLIAGVYR</sequence>
<keyword evidence="5" id="KW-1185">Reference proteome</keyword>
<feature type="compositionally biased region" description="Polar residues" evidence="1">
    <location>
        <begin position="23"/>
        <end position="37"/>
    </location>
</feature>